<dbReference type="InterPro" id="IPR017438">
    <property type="entry name" value="ATP-NAD_kinase_N"/>
</dbReference>
<gene>
    <name evidence="6" type="ORF">HMPREF9141_1053</name>
</gene>
<evidence type="ECO:0000256" key="2">
    <source>
        <dbReference type="ARBA" id="ARBA00022741"/>
    </source>
</evidence>
<dbReference type="Gene3D" id="3.40.50.10330">
    <property type="entry name" value="Probable inorganic polyphosphate/atp-NAD kinase, domain 1"/>
    <property type="match status" value="1"/>
</dbReference>
<dbReference type="InterPro" id="IPR050187">
    <property type="entry name" value="Lipid_Phosphate_FormReg"/>
</dbReference>
<organism evidence="6 7">
    <name type="scientific">Prevotella multiformis DSM 16608</name>
    <dbReference type="NCBI Taxonomy" id="888743"/>
    <lineage>
        <taxon>Bacteria</taxon>
        <taxon>Pseudomonadati</taxon>
        <taxon>Bacteroidota</taxon>
        <taxon>Bacteroidia</taxon>
        <taxon>Bacteroidales</taxon>
        <taxon>Prevotellaceae</taxon>
        <taxon>Prevotella</taxon>
    </lineage>
</organism>
<dbReference type="Proteomes" id="UP000005697">
    <property type="component" value="Unassembled WGS sequence"/>
</dbReference>
<keyword evidence="3 6" id="KW-0418">Kinase</keyword>
<evidence type="ECO:0000313" key="7">
    <source>
        <dbReference type="Proteomes" id="UP000005697"/>
    </source>
</evidence>
<dbReference type="InterPro" id="IPR001206">
    <property type="entry name" value="Diacylglycerol_kinase_cat_dom"/>
</dbReference>
<dbReference type="eggNOG" id="COG1597">
    <property type="taxonomic scope" value="Bacteria"/>
</dbReference>
<dbReference type="HOGENOM" id="CLU_045532_0_0_10"/>
<evidence type="ECO:0000313" key="6">
    <source>
        <dbReference type="EMBL" id="EGC20417.1"/>
    </source>
</evidence>
<evidence type="ECO:0000256" key="3">
    <source>
        <dbReference type="ARBA" id="ARBA00022777"/>
    </source>
</evidence>
<protein>
    <submittedName>
        <fullName evidence="6">Diacylglycerol kinase catalytic domain protein</fullName>
    </submittedName>
</protein>
<dbReference type="PROSITE" id="PS50146">
    <property type="entry name" value="DAGK"/>
    <property type="match status" value="1"/>
</dbReference>
<dbReference type="SUPFAM" id="SSF111331">
    <property type="entry name" value="NAD kinase/diacylglycerol kinase-like"/>
    <property type="match status" value="1"/>
</dbReference>
<keyword evidence="7" id="KW-1185">Reference proteome</keyword>
<dbReference type="InterPro" id="IPR016064">
    <property type="entry name" value="NAD/diacylglycerol_kinase_sf"/>
</dbReference>
<sequence>MVEEERWGIIYCPKGGLLSNPVKRWEQAEHCLQSHHILYDMVQSENPRSVERLVRMMINNGYRTLVIFGGDSALNDAVNYLMRMEPEERGQITLGVIPNGVLNDFAHFWGFDESCLDRTIRWLMQKRVRKIDVGCIRYQNRKNEHCRRYFLNCVNFGFVATIMSLRRRTRHLFVSRRLSFILSTFLLLFQRTDFLMHLHVNTETVNKRLMTVCIGNASGYGQTPNAVPYNGLLDVSVVSQPKTVQIIEGLYLLLRGKILNHRSVHPYRTAELTLQAESHTPVSVDGRLLNGTPVGTCKVSVEKEVINFLIPD</sequence>
<feature type="domain" description="DAGKc" evidence="5">
    <location>
        <begin position="2"/>
        <end position="140"/>
    </location>
</feature>
<evidence type="ECO:0000256" key="1">
    <source>
        <dbReference type="ARBA" id="ARBA00022679"/>
    </source>
</evidence>
<keyword evidence="4" id="KW-0067">ATP-binding</keyword>
<dbReference type="PANTHER" id="PTHR12358:SF54">
    <property type="entry name" value="SPHINGOSINE KINASE RELATED PROTEIN"/>
    <property type="match status" value="1"/>
</dbReference>
<evidence type="ECO:0000259" key="5">
    <source>
        <dbReference type="PROSITE" id="PS50146"/>
    </source>
</evidence>
<name>F0F636_9BACT</name>
<dbReference type="Pfam" id="PF00781">
    <property type="entry name" value="DAGK_cat"/>
    <property type="match status" value="1"/>
</dbReference>
<dbReference type="STRING" id="888743.HMPREF9141_1053"/>
<dbReference type="OrthoDB" id="9786026at2"/>
<dbReference type="InterPro" id="IPR045540">
    <property type="entry name" value="YegS/DAGK_C"/>
</dbReference>
<accession>F0F636</accession>
<reference evidence="6 7" key="1">
    <citation type="submission" date="2011-01" db="EMBL/GenBank/DDBJ databases">
        <authorList>
            <person name="Muzny D."/>
            <person name="Qin X."/>
            <person name="Deng J."/>
            <person name="Jiang H."/>
            <person name="Liu Y."/>
            <person name="Qu J."/>
            <person name="Song X.-Z."/>
            <person name="Zhang L."/>
            <person name="Thornton R."/>
            <person name="Coyle M."/>
            <person name="Francisco L."/>
            <person name="Jackson L."/>
            <person name="Javaid M."/>
            <person name="Korchina V."/>
            <person name="Kovar C."/>
            <person name="Mata R."/>
            <person name="Mathew T."/>
            <person name="Ngo R."/>
            <person name="Nguyen L."/>
            <person name="Nguyen N."/>
            <person name="Okwuonu G."/>
            <person name="Ongeri F."/>
            <person name="Pham C."/>
            <person name="Simmons D."/>
            <person name="Wilczek-Boney K."/>
            <person name="Hale W."/>
            <person name="Jakkamsetti A."/>
            <person name="Pham P."/>
            <person name="Ruth R."/>
            <person name="San Lucas F."/>
            <person name="Warren J."/>
            <person name="Zhang J."/>
            <person name="Zhao Z."/>
            <person name="Zhou C."/>
            <person name="Zhu D."/>
            <person name="Lee S."/>
            <person name="Bess C."/>
            <person name="Blankenburg K."/>
            <person name="Forbes L."/>
            <person name="Fu Q."/>
            <person name="Gubbala S."/>
            <person name="Hirani K."/>
            <person name="Jayaseelan J.C."/>
            <person name="Lara F."/>
            <person name="Munidasa M."/>
            <person name="Palculict T."/>
            <person name="Patil S."/>
            <person name="Pu L.-L."/>
            <person name="Saada N."/>
            <person name="Tang L."/>
            <person name="Weissenberger G."/>
            <person name="Zhu Y."/>
            <person name="Hemphill L."/>
            <person name="Shang Y."/>
            <person name="Youmans B."/>
            <person name="Ayvaz T."/>
            <person name="Ross M."/>
            <person name="Santibanez J."/>
            <person name="Aqrawi P."/>
            <person name="Gross S."/>
            <person name="Joshi V."/>
            <person name="Fowler G."/>
            <person name="Nazareth L."/>
            <person name="Reid J."/>
            <person name="Worley K."/>
            <person name="Petrosino J."/>
            <person name="Highlander S."/>
            <person name="Gibbs R."/>
        </authorList>
    </citation>
    <scope>NUCLEOTIDE SEQUENCE [LARGE SCALE GENOMIC DNA]</scope>
    <source>
        <strain evidence="6 7">DSM 16608</strain>
    </source>
</reference>
<keyword evidence="2" id="KW-0547">Nucleotide-binding</keyword>
<dbReference type="RefSeq" id="WP_007368584.1">
    <property type="nucleotide sequence ID" value="NZ_GL872283.1"/>
</dbReference>
<dbReference type="GO" id="GO:0016301">
    <property type="term" value="F:kinase activity"/>
    <property type="evidence" value="ECO:0007669"/>
    <property type="project" value="UniProtKB-KW"/>
</dbReference>
<keyword evidence="1" id="KW-0808">Transferase</keyword>
<proteinExistence type="predicted"/>
<dbReference type="Gene3D" id="2.60.200.40">
    <property type="match status" value="1"/>
</dbReference>
<evidence type="ECO:0000256" key="4">
    <source>
        <dbReference type="ARBA" id="ARBA00022840"/>
    </source>
</evidence>
<dbReference type="Pfam" id="PF19279">
    <property type="entry name" value="YegS_C"/>
    <property type="match status" value="1"/>
</dbReference>
<dbReference type="AlphaFoldDB" id="F0F636"/>
<dbReference type="EMBL" id="AEWX01000015">
    <property type="protein sequence ID" value="EGC20417.1"/>
    <property type="molecule type" value="Genomic_DNA"/>
</dbReference>
<dbReference type="PANTHER" id="PTHR12358">
    <property type="entry name" value="SPHINGOSINE KINASE"/>
    <property type="match status" value="1"/>
</dbReference>
<dbReference type="GO" id="GO:0005524">
    <property type="term" value="F:ATP binding"/>
    <property type="evidence" value="ECO:0007669"/>
    <property type="project" value="UniProtKB-KW"/>
</dbReference>
<comment type="caution">
    <text evidence="6">The sequence shown here is derived from an EMBL/GenBank/DDBJ whole genome shotgun (WGS) entry which is preliminary data.</text>
</comment>